<accession>A0AA90SN22</accession>
<comment type="caution">
    <text evidence="5">The sequence shown here is derived from an EMBL/GenBank/DDBJ whole genome shotgun (WGS) entry which is preliminary data.</text>
</comment>
<dbReference type="InterPro" id="IPR050179">
    <property type="entry name" value="Trans_hexapeptide_repeat"/>
</dbReference>
<keyword evidence="2 5" id="KW-0808">Transferase</keyword>
<dbReference type="CDD" id="cd03358">
    <property type="entry name" value="LbH_WxcM_N_like"/>
    <property type="match status" value="1"/>
</dbReference>
<keyword evidence="3" id="KW-0677">Repeat</keyword>
<sequence>MSEISPSTFYLHHSSFVDDYVEIGKGTKIWHFSHVRSNTTIGENCSFGQNCVIGPKVTIGNGVKVQNNISIYQGVEVEDDVFLGPSMVFTNVINPRSFIVRREEFGKTLLKRGCSVGANATIVCGVTVGEYALIGSGAVINKDVKPYALMVGVPAKQIGWVSKAGNTLVFNEENIAVDVFDNSTYKIVDDQLEVISLK</sequence>
<dbReference type="SUPFAM" id="SSF51161">
    <property type="entry name" value="Trimeric LpxA-like enzymes"/>
    <property type="match status" value="1"/>
</dbReference>
<dbReference type="InterPro" id="IPR001451">
    <property type="entry name" value="Hexapep"/>
</dbReference>
<evidence type="ECO:0000313" key="5">
    <source>
        <dbReference type="EMBL" id="MDP0589486.1"/>
    </source>
</evidence>
<evidence type="ECO:0000256" key="1">
    <source>
        <dbReference type="ARBA" id="ARBA00007274"/>
    </source>
</evidence>
<protein>
    <submittedName>
        <fullName evidence="5">Acyltransferase</fullName>
        <ecNumber evidence="5">2.3.1.-</ecNumber>
    </submittedName>
</protein>
<dbReference type="EMBL" id="JASXSV010000015">
    <property type="protein sequence ID" value="MDP0589486.1"/>
    <property type="molecule type" value="Genomic_DNA"/>
</dbReference>
<evidence type="ECO:0000313" key="6">
    <source>
        <dbReference type="Proteomes" id="UP001178148"/>
    </source>
</evidence>
<keyword evidence="6" id="KW-1185">Reference proteome</keyword>
<dbReference type="InterPro" id="IPR018357">
    <property type="entry name" value="Hexapep_transf_CS"/>
</dbReference>
<comment type="similarity">
    <text evidence="1">Belongs to the transferase hexapeptide repeat family.</text>
</comment>
<evidence type="ECO:0000256" key="2">
    <source>
        <dbReference type="ARBA" id="ARBA00022679"/>
    </source>
</evidence>
<evidence type="ECO:0000256" key="4">
    <source>
        <dbReference type="ARBA" id="ARBA00023315"/>
    </source>
</evidence>
<dbReference type="Pfam" id="PF00132">
    <property type="entry name" value="Hexapep"/>
    <property type="match status" value="2"/>
</dbReference>
<dbReference type="PANTHER" id="PTHR43300:SF4">
    <property type="entry name" value="ACYL-[ACYL-CARRIER-PROTEIN]--UDP-N-ACETYLGLUCOSAMINE O-ACYLTRANSFERASE"/>
    <property type="match status" value="1"/>
</dbReference>
<keyword evidence="4 5" id="KW-0012">Acyltransferase</keyword>
<dbReference type="Gene3D" id="2.160.10.10">
    <property type="entry name" value="Hexapeptide repeat proteins"/>
    <property type="match status" value="1"/>
</dbReference>
<organism evidence="5 6">
    <name type="scientific">Candidatus Endonucleibacter bathymodioli</name>
    <dbReference type="NCBI Taxonomy" id="539814"/>
    <lineage>
        <taxon>Bacteria</taxon>
        <taxon>Pseudomonadati</taxon>
        <taxon>Pseudomonadota</taxon>
        <taxon>Gammaproteobacteria</taxon>
        <taxon>Oceanospirillales</taxon>
        <taxon>Endozoicomonadaceae</taxon>
        <taxon>Candidatus Endonucleibacter</taxon>
    </lineage>
</organism>
<name>A0AA90SN22_9GAMM</name>
<dbReference type="GO" id="GO:0016746">
    <property type="term" value="F:acyltransferase activity"/>
    <property type="evidence" value="ECO:0007669"/>
    <property type="project" value="UniProtKB-KW"/>
</dbReference>
<dbReference type="AlphaFoldDB" id="A0AA90SN22"/>
<dbReference type="EC" id="2.3.1.-" evidence="5"/>
<dbReference type="Proteomes" id="UP001178148">
    <property type="component" value="Unassembled WGS sequence"/>
</dbReference>
<dbReference type="PROSITE" id="PS00101">
    <property type="entry name" value="HEXAPEP_TRANSFERASES"/>
    <property type="match status" value="1"/>
</dbReference>
<dbReference type="PANTHER" id="PTHR43300">
    <property type="entry name" value="ACETYLTRANSFERASE"/>
    <property type="match status" value="1"/>
</dbReference>
<evidence type="ECO:0000256" key="3">
    <source>
        <dbReference type="ARBA" id="ARBA00022737"/>
    </source>
</evidence>
<proteinExistence type="inferred from homology"/>
<reference evidence="5 6" key="1">
    <citation type="journal article" date="2023" name="bioRxiv">
        <title>An intranuclear bacterial parasite of deep-sea mussels expresses apoptosis inhibitors acquired from its host.</title>
        <authorList>
            <person name="Gonzalez Porras M.A."/>
            <person name="Assie A."/>
            <person name="Tietjen M."/>
            <person name="Violette M."/>
            <person name="Kleiner M."/>
            <person name="Gruber-Vodicka H."/>
            <person name="Dubilier N."/>
            <person name="Leisch N."/>
        </authorList>
    </citation>
    <scope>NUCLEOTIDE SEQUENCE [LARGE SCALE GENOMIC DNA]</scope>
    <source>
        <strain evidence="5">IAP13</strain>
    </source>
</reference>
<dbReference type="InterPro" id="IPR011004">
    <property type="entry name" value="Trimer_LpxA-like_sf"/>
</dbReference>
<gene>
    <name evidence="5" type="ORF">QS748_09985</name>
</gene>